<feature type="modified residue" description="N6-(pyridoxal phosphate)lysine" evidence="5">
    <location>
        <position position="249"/>
    </location>
</feature>
<dbReference type="PANTHER" id="PTHR11986:SF79">
    <property type="entry name" value="ACETYLORNITHINE AMINOTRANSFERASE, MITOCHONDRIAL"/>
    <property type="match status" value="1"/>
</dbReference>
<dbReference type="Pfam" id="PF00202">
    <property type="entry name" value="Aminotran_3"/>
    <property type="match status" value="1"/>
</dbReference>
<feature type="binding site" evidence="5">
    <location>
        <begin position="105"/>
        <end position="106"/>
    </location>
    <ligand>
        <name>pyridoxal 5'-phosphate</name>
        <dbReference type="ChEBI" id="CHEBI:597326"/>
    </ligand>
</feature>
<dbReference type="EMBL" id="DVHK01000076">
    <property type="protein sequence ID" value="HIR67057.1"/>
    <property type="molecule type" value="Genomic_DNA"/>
</dbReference>
<keyword evidence="4 5" id="KW-0663">Pyridoxal phosphate</keyword>
<dbReference type="SUPFAM" id="SSF53383">
    <property type="entry name" value="PLP-dependent transferases"/>
    <property type="match status" value="1"/>
</dbReference>
<organism evidence="6 7">
    <name type="scientific">Candidatus Coproplasma avicola</name>
    <dbReference type="NCBI Taxonomy" id="2840744"/>
    <lineage>
        <taxon>Bacteria</taxon>
        <taxon>Bacillati</taxon>
        <taxon>Bacillota</taxon>
        <taxon>Clostridia</taxon>
        <taxon>Eubacteriales</taxon>
        <taxon>Candidatus Coproplasma</taxon>
    </lineage>
</organism>
<comment type="subunit">
    <text evidence="5">Homodimer.</text>
</comment>
<keyword evidence="1 5" id="KW-0032">Aminotransferase</keyword>
<dbReference type="GO" id="GO:0006526">
    <property type="term" value="P:L-arginine biosynthetic process"/>
    <property type="evidence" value="ECO:0007669"/>
    <property type="project" value="UniProtKB-UniRule"/>
</dbReference>
<dbReference type="InterPro" id="IPR015424">
    <property type="entry name" value="PyrdxlP-dep_Trfase"/>
</dbReference>
<keyword evidence="5" id="KW-0963">Cytoplasm</keyword>
<dbReference type="InterPro" id="IPR015422">
    <property type="entry name" value="PyrdxlP-dep_Trfase_small"/>
</dbReference>
<gene>
    <name evidence="5" type="primary">argD</name>
    <name evidence="6" type="ORF">IAB94_03285</name>
</gene>
<proteinExistence type="inferred from homology"/>
<dbReference type="InterPro" id="IPR004636">
    <property type="entry name" value="AcOrn/SuccOrn_fam"/>
</dbReference>
<dbReference type="InterPro" id="IPR049704">
    <property type="entry name" value="Aminotrans_3_PPA_site"/>
</dbReference>
<evidence type="ECO:0000256" key="4">
    <source>
        <dbReference type="ARBA" id="ARBA00022898"/>
    </source>
</evidence>
<comment type="miscellaneous">
    <text evidence="5">May also have succinyldiaminopimelate aminotransferase activity, thus carrying out the corresponding step in lysine biosynthesis.</text>
</comment>
<dbReference type="Gene3D" id="3.90.1150.10">
    <property type="entry name" value="Aspartate Aminotransferase, domain 1"/>
    <property type="match status" value="1"/>
</dbReference>
<comment type="similarity">
    <text evidence="5">Belongs to the class-III pyridoxal-phosphate-dependent aminotransferase family. ArgD subfamily.</text>
</comment>
<dbReference type="PIRSF" id="PIRSF000521">
    <property type="entry name" value="Transaminase_4ab_Lys_Orn"/>
    <property type="match status" value="1"/>
</dbReference>
<comment type="caution">
    <text evidence="6">The sequence shown here is derived from an EMBL/GenBank/DDBJ whole genome shotgun (WGS) entry which is preliminary data.</text>
</comment>
<keyword evidence="5" id="KW-0055">Arginine biosynthesis</keyword>
<dbReference type="PANTHER" id="PTHR11986">
    <property type="entry name" value="AMINOTRANSFERASE CLASS III"/>
    <property type="match status" value="1"/>
</dbReference>
<feature type="binding site" evidence="5">
    <location>
        <position position="139"/>
    </location>
    <ligand>
        <name>N(2)-acetyl-L-ornithine</name>
        <dbReference type="ChEBI" id="CHEBI:57805"/>
    </ligand>
</feature>
<comment type="pathway">
    <text evidence="5">Amino-acid biosynthesis; L-arginine biosynthesis; N(2)-acetyl-L-ornithine from L-glutamate: step 4/4.</text>
</comment>
<dbReference type="EC" id="2.6.1.11" evidence="5"/>
<feature type="binding site" evidence="5">
    <location>
        <begin position="220"/>
        <end position="223"/>
    </location>
    <ligand>
        <name>pyridoxal 5'-phosphate</name>
        <dbReference type="ChEBI" id="CHEBI:597326"/>
    </ligand>
</feature>
<dbReference type="InterPro" id="IPR015421">
    <property type="entry name" value="PyrdxlP-dep_Trfase_major"/>
</dbReference>
<evidence type="ECO:0000313" key="7">
    <source>
        <dbReference type="Proteomes" id="UP000823913"/>
    </source>
</evidence>
<dbReference type="HAMAP" id="MF_01107">
    <property type="entry name" value="ArgD_aminotrans_3"/>
    <property type="match status" value="1"/>
</dbReference>
<accession>A0A9D1J9J3</accession>
<dbReference type="InterPro" id="IPR005814">
    <property type="entry name" value="Aminotrans_3"/>
</dbReference>
<dbReference type="Gene3D" id="3.40.640.10">
    <property type="entry name" value="Type I PLP-dependent aspartate aminotransferase-like (Major domain)"/>
    <property type="match status" value="1"/>
</dbReference>
<sequence length="386" mass="42428">MDKNEVFYDDKQFVAPTYARFNVAFERGEGSRLYDINGKEYIDCATGIGVNIFGVCDDVWKSAVTEQLNKIQHTSNLYYSLPQAELAKLLCQKTGAKKVFFGNSGAEANECAIKVARKYGNTKYGRNEIITLKNSFHGRTIATLSATGQDEFHKYFDPFLAGFKYAAPDMDGIISCYTDKTCAVMVECIQGESGVHVLDYDFLRELEKFCKLRDILLICDEVQCGNGRTGKMYAYEHAGIHPDIVTTAKGLGGGLPIGACMLFEKCADTFSYGDHGSTFGGNPVACAGAVSIIERITDELLLEVQGKGAYMKANIERIKNVQEVTGLGLMIGIKTNKPAREIAQGCLDRGLIVLTAHDRVRLLPPLNISKAEMEQALKILNEVIGK</sequence>
<keyword evidence="3 5" id="KW-0808">Transferase</keyword>
<comment type="catalytic activity">
    <reaction evidence="5">
        <text>N(2)-acetyl-L-ornithine + 2-oxoglutarate = N-acetyl-L-glutamate 5-semialdehyde + L-glutamate</text>
        <dbReference type="Rhea" id="RHEA:18049"/>
        <dbReference type="ChEBI" id="CHEBI:16810"/>
        <dbReference type="ChEBI" id="CHEBI:29123"/>
        <dbReference type="ChEBI" id="CHEBI:29985"/>
        <dbReference type="ChEBI" id="CHEBI:57805"/>
        <dbReference type="EC" id="2.6.1.11"/>
    </reaction>
</comment>
<evidence type="ECO:0000256" key="1">
    <source>
        <dbReference type="ARBA" id="ARBA00022576"/>
    </source>
</evidence>
<dbReference type="CDD" id="cd00610">
    <property type="entry name" value="OAT_like"/>
    <property type="match status" value="1"/>
</dbReference>
<feature type="binding site" evidence="5">
    <location>
        <position position="136"/>
    </location>
    <ligand>
        <name>pyridoxal 5'-phosphate</name>
        <dbReference type="ChEBI" id="CHEBI:597326"/>
    </ligand>
</feature>
<evidence type="ECO:0000256" key="5">
    <source>
        <dbReference type="HAMAP-Rule" id="MF_01107"/>
    </source>
</evidence>
<dbReference type="PROSITE" id="PS00600">
    <property type="entry name" value="AA_TRANSFER_CLASS_3"/>
    <property type="match status" value="1"/>
</dbReference>
<feature type="binding site" evidence="5">
    <location>
        <position position="277"/>
    </location>
    <ligand>
        <name>N(2)-acetyl-L-ornithine</name>
        <dbReference type="ChEBI" id="CHEBI:57805"/>
    </ligand>
</feature>
<dbReference type="NCBIfam" id="NF002325">
    <property type="entry name" value="PRK01278.1"/>
    <property type="match status" value="1"/>
</dbReference>
<feature type="binding site" evidence="5">
    <location>
        <position position="278"/>
    </location>
    <ligand>
        <name>pyridoxal 5'-phosphate</name>
        <dbReference type="ChEBI" id="CHEBI:597326"/>
    </ligand>
</feature>
<dbReference type="GO" id="GO:0042802">
    <property type="term" value="F:identical protein binding"/>
    <property type="evidence" value="ECO:0007669"/>
    <property type="project" value="TreeGrafter"/>
</dbReference>
<reference evidence="6" key="2">
    <citation type="journal article" date="2021" name="PeerJ">
        <title>Extensive microbial diversity within the chicken gut microbiome revealed by metagenomics and culture.</title>
        <authorList>
            <person name="Gilroy R."/>
            <person name="Ravi A."/>
            <person name="Getino M."/>
            <person name="Pursley I."/>
            <person name="Horton D.L."/>
            <person name="Alikhan N.F."/>
            <person name="Baker D."/>
            <person name="Gharbi K."/>
            <person name="Hall N."/>
            <person name="Watson M."/>
            <person name="Adriaenssens E.M."/>
            <person name="Foster-Nyarko E."/>
            <person name="Jarju S."/>
            <person name="Secka A."/>
            <person name="Antonio M."/>
            <person name="Oren A."/>
            <person name="Chaudhuri R.R."/>
            <person name="La Ragione R."/>
            <person name="Hildebrand F."/>
            <person name="Pallen M.J."/>
        </authorList>
    </citation>
    <scope>NUCLEOTIDE SEQUENCE</scope>
    <source>
        <strain evidence="6">ChiW16-3235</strain>
    </source>
</reference>
<evidence type="ECO:0000256" key="3">
    <source>
        <dbReference type="ARBA" id="ARBA00022679"/>
    </source>
</evidence>
<dbReference type="GO" id="GO:0005737">
    <property type="term" value="C:cytoplasm"/>
    <property type="evidence" value="ECO:0007669"/>
    <property type="project" value="UniProtKB-SubCell"/>
</dbReference>
<dbReference type="Proteomes" id="UP000823913">
    <property type="component" value="Unassembled WGS sequence"/>
</dbReference>
<dbReference type="NCBIfam" id="TIGR00707">
    <property type="entry name" value="argD"/>
    <property type="match status" value="1"/>
</dbReference>
<comment type="subcellular location">
    <subcellularLocation>
        <location evidence="5">Cytoplasm</location>
    </subcellularLocation>
</comment>
<dbReference type="FunFam" id="3.40.640.10:FF:000004">
    <property type="entry name" value="Acetylornithine aminotransferase"/>
    <property type="match status" value="1"/>
</dbReference>
<comment type="cofactor">
    <cofactor evidence="5">
        <name>pyridoxal 5'-phosphate</name>
        <dbReference type="ChEBI" id="CHEBI:597326"/>
    </cofactor>
    <text evidence="5">Binds 1 pyridoxal phosphate per subunit.</text>
</comment>
<reference evidence="6" key="1">
    <citation type="submission" date="2020-10" db="EMBL/GenBank/DDBJ databases">
        <authorList>
            <person name="Gilroy R."/>
        </authorList>
    </citation>
    <scope>NUCLEOTIDE SEQUENCE</scope>
    <source>
        <strain evidence="6">ChiW16-3235</strain>
    </source>
</reference>
<evidence type="ECO:0000313" key="6">
    <source>
        <dbReference type="EMBL" id="HIR67057.1"/>
    </source>
</evidence>
<protein>
    <recommendedName>
        <fullName evidence="5">Acetylornithine aminotransferase</fullName>
        <shortName evidence="5">ACOAT</shortName>
        <ecNumber evidence="5">2.6.1.11</ecNumber>
    </recommendedName>
</protein>
<dbReference type="GO" id="GO:0003992">
    <property type="term" value="F:N2-acetyl-L-ornithine:2-oxoglutarate 5-aminotransferase activity"/>
    <property type="evidence" value="ECO:0007669"/>
    <property type="project" value="UniProtKB-UniRule"/>
</dbReference>
<dbReference type="AlphaFoldDB" id="A0A9D1J9J3"/>
<dbReference type="InterPro" id="IPR050103">
    <property type="entry name" value="Class-III_PLP-dep_AT"/>
</dbReference>
<evidence type="ECO:0000256" key="2">
    <source>
        <dbReference type="ARBA" id="ARBA00022605"/>
    </source>
</evidence>
<keyword evidence="2 5" id="KW-0028">Amino-acid biosynthesis</keyword>
<name>A0A9D1J9J3_9FIRM</name>
<dbReference type="GO" id="GO:0030170">
    <property type="term" value="F:pyridoxal phosphate binding"/>
    <property type="evidence" value="ECO:0007669"/>
    <property type="project" value="InterPro"/>
</dbReference>